<organism evidence="4">
    <name type="scientific">Arcella intermedia</name>
    <dbReference type="NCBI Taxonomy" id="1963864"/>
    <lineage>
        <taxon>Eukaryota</taxon>
        <taxon>Amoebozoa</taxon>
        <taxon>Tubulinea</taxon>
        <taxon>Elardia</taxon>
        <taxon>Arcellinida</taxon>
        <taxon>Sphaerothecina</taxon>
        <taxon>Arcellidae</taxon>
        <taxon>Arcella</taxon>
    </lineage>
</organism>
<evidence type="ECO:0000259" key="3">
    <source>
        <dbReference type="SMART" id="SM00822"/>
    </source>
</evidence>
<evidence type="ECO:0000256" key="2">
    <source>
        <dbReference type="ARBA" id="ARBA00023002"/>
    </source>
</evidence>
<name>A0A6B2LFG9_9EUKA</name>
<dbReference type="Gene3D" id="3.40.50.720">
    <property type="entry name" value="NAD(P)-binding Rossmann-like Domain"/>
    <property type="match status" value="1"/>
</dbReference>
<dbReference type="FunFam" id="3.40.50.720:FF:000173">
    <property type="entry name" value="3-oxoacyl-[acyl-carrier protein] reductase"/>
    <property type="match status" value="1"/>
</dbReference>
<evidence type="ECO:0000256" key="1">
    <source>
        <dbReference type="ARBA" id="ARBA00006484"/>
    </source>
</evidence>
<dbReference type="InterPro" id="IPR002347">
    <property type="entry name" value="SDR_fam"/>
</dbReference>
<dbReference type="AlphaFoldDB" id="A0A6B2LFG9"/>
<dbReference type="InterPro" id="IPR036291">
    <property type="entry name" value="NAD(P)-bd_dom_sf"/>
</dbReference>
<dbReference type="PRINTS" id="PR00081">
    <property type="entry name" value="GDHRDH"/>
</dbReference>
<dbReference type="SMART" id="SM00822">
    <property type="entry name" value="PKS_KR"/>
    <property type="match status" value="1"/>
</dbReference>
<dbReference type="InterPro" id="IPR057326">
    <property type="entry name" value="KR_dom"/>
</dbReference>
<proteinExistence type="inferred from homology"/>
<dbReference type="GO" id="GO:0006633">
    <property type="term" value="P:fatty acid biosynthetic process"/>
    <property type="evidence" value="ECO:0007669"/>
    <property type="project" value="TreeGrafter"/>
</dbReference>
<reference evidence="4" key="1">
    <citation type="journal article" date="2020" name="J. Eukaryot. Microbiol.">
        <title>De novo Sequencing, Assembly and Annotation of the Transcriptome for the Free-Living Testate Amoeba Arcella intermedia.</title>
        <authorList>
            <person name="Ribeiro G.M."/>
            <person name="Porfirio-Sousa A.L."/>
            <person name="Maurer-Alcala X.X."/>
            <person name="Katz L.A."/>
            <person name="Lahr D.J.G."/>
        </authorList>
    </citation>
    <scope>NUCLEOTIDE SEQUENCE</scope>
</reference>
<dbReference type="EMBL" id="GIBP01006817">
    <property type="protein sequence ID" value="NDV35786.1"/>
    <property type="molecule type" value="Transcribed_RNA"/>
</dbReference>
<dbReference type="GO" id="GO:0048038">
    <property type="term" value="F:quinone binding"/>
    <property type="evidence" value="ECO:0007669"/>
    <property type="project" value="TreeGrafter"/>
</dbReference>
<evidence type="ECO:0000313" key="4">
    <source>
        <dbReference type="EMBL" id="NDV35786.1"/>
    </source>
</evidence>
<comment type="similarity">
    <text evidence="1">Belongs to the short-chain dehydrogenases/reductases (SDR) family.</text>
</comment>
<dbReference type="Pfam" id="PF13561">
    <property type="entry name" value="adh_short_C2"/>
    <property type="match status" value="1"/>
</dbReference>
<protein>
    <recommendedName>
        <fullName evidence="3">Ketoreductase domain-containing protein</fullName>
    </recommendedName>
</protein>
<feature type="domain" description="Ketoreductase" evidence="3">
    <location>
        <begin position="12"/>
        <end position="166"/>
    </location>
</feature>
<keyword evidence="2" id="KW-0560">Oxidoreductase</keyword>
<dbReference type="PRINTS" id="PR00080">
    <property type="entry name" value="SDRFAMILY"/>
</dbReference>
<dbReference type="SUPFAM" id="SSF51735">
    <property type="entry name" value="NAD(P)-binding Rossmann-fold domains"/>
    <property type="match status" value="1"/>
</dbReference>
<dbReference type="GO" id="GO:0016616">
    <property type="term" value="F:oxidoreductase activity, acting on the CH-OH group of donors, NAD or NADP as acceptor"/>
    <property type="evidence" value="ECO:0007669"/>
    <property type="project" value="TreeGrafter"/>
</dbReference>
<dbReference type="InterPro" id="IPR020904">
    <property type="entry name" value="Sc_DH/Rdtase_CS"/>
</dbReference>
<dbReference type="PANTHER" id="PTHR42760">
    <property type="entry name" value="SHORT-CHAIN DEHYDROGENASES/REDUCTASES FAMILY MEMBER"/>
    <property type="match status" value="1"/>
</dbReference>
<dbReference type="PANTHER" id="PTHR42760:SF133">
    <property type="entry name" value="3-OXOACYL-[ACYL-CARRIER-PROTEIN] REDUCTASE"/>
    <property type="match status" value="1"/>
</dbReference>
<accession>A0A6B2LFG9</accession>
<dbReference type="PROSITE" id="PS00061">
    <property type="entry name" value="ADH_SHORT"/>
    <property type="match status" value="1"/>
</dbReference>
<sequence length="228" mass="24665">MQTPWREMYGEGTRIAVLSKSEACREVARCIPPHGHHSAYMCDVADAAQVEETVRRIEAEMGPVGTLINCAGIARDSLLVYQKEEDMKAVMATNVFGTINMSKCVSKSMIRQRRGNIVNIGSVVGLSGDVGQSAYSASKAALVGLTRSWAKELGPKGIRVNLIAPGYIDTDMIQNISETKKSNLLKQIPLGRLGTVEDVREAVQLVLGTHYLTGQIIVLDGGLTTNSF</sequence>